<feature type="transmembrane region" description="Helical" evidence="1">
    <location>
        <begin position="352"/>
        <end position="372"/>
    </location>
</feature>
<evidence type="ECO:0000313" key="2">
    <source>
        <dbReference type="EMBL" id="QOZ66920.1"/>
    </source>
</evidence>
<reference evidence="2 3" key="1">
    <citation type="submission" date="2018-06" db="EMBL/GenBank/DDBJ databases">
        <title>Comparative genomics of Bradyrhizobium nodulating Arachidis hypogaea.</title>
        <authorList>
            <person name="Li Y."/>
        </authorList>
    </citation>
    <scope>NUCLEOTIDE SEQUENCE [LARGE SCALE GENOMIC DNA]</scope>
    <source>
        <strain evidence="2 3">CCBAU 051107</strain>
    </source>
</reference>
<feature type="transmembrane region" description="Helical" evidence="1">
    <location>
        <begin position="139"/>
        <end position="160"/>
    </location>
</feature>
<proteinExistence type="predicted"/>
<evidence type="ECO:0000256" key="1">
    <source>
        <dbReference type="SAM" id="Phobius"/>
    </source>
</evidence>
<feature type="transmembrane region" description="Helical" evidence="1">
    <location>
        <begin position="29"/>
        <end position="47"/>
    </location>
</feature>
<organism evidence="2 3">
    <name type="scientific">Bradyrhizobium arachidis</name>
    <dbReference type="NCBI Taxonomy" id="858423"/>
    <lineage>
        <taxon>Bacteria</taxon>
        <taxon>Pseudomonadati</taxon>
        <taxon>Pseudomonadota</taxon>
        <taxon>Alphaproteobacteria</taxon>
        <taxon>Hyphomicrobiales</taxon>
        <taxon>Nitrobacteraceae</taxon>
        <taxon>Bradyrhizobium</taxon>
    </lineage>
</organism>
<dbReference type="KEGG" id="barh:WN72_11795"/>
<keyword evidence="1" id="KW-0472">Membrane</keyword>
<dbReference type="RefSeq" id="WP_092217556.1">
    <property type="nucleotide sequence ID" value="NZ_CP030050.1"/>
</dbReference>
<feature type="transmembrane region" description="Helical" evidence="1">
    <location>
        <begin position="59"/>
        <end position="79"/>
    </location>
</feature>
<keyword evidence="1" id="KW-0812">Transmembrane</keyword>
<name>A0AAE7NMK2_9BRAD</name>
<gene>
    <name evidence="2" type="ORF">WN72_11795</name>
</gene>
<protein>
    <recommendedName>
        <fullName evidence="4">O-Antigen ligase</fullName>
    </recommendedName>
</protein>
<feature type="transmembrane region" description="Helical" evidence="1">
    <location>
        <begin position="113"/>
        <end position="130"/>
    </location>
</feature>
<accession>A0AAE7NMK2</accession>
<dbReference type="EMBL" id="CP030050">
    <property type="protein sequence ID" value="QOZ66920.1"/>
    <property type="molecule type" value="Genomic_DNA"/>
</dbReference>
<dbReference type="AlphaFoldDB" id="A0AAE7NMK2"/>
<feature type="transmembrane region" description="Helical" evidence="1">
    <location>
        <begin position="172"/>
        <end position="195"/>
    </location>
</feature>
<evidence type="ECO:0008006" key="4">
    <source>
        <dbReference type="Google" id="ProtNLM"/>
    </source>
</evidence>
<feature type="transmembrane region" description="Helical" evidence="1">
    <location>
        <begin position="235"/>
        <end position="253"/>
    </location>
</feature>
<evidence type="ECO:0000313" key="3">
    <source>
        <dbReference type="Proteomes" id="UP000594015"/>
    </source>
</evidence>
<dbReference type="Proteomes" id="UP000594015">
    <property type="component" value="Chromosome"/>
</dbReference>
<sequence length="433" mass="45387">MQISIRLLIIVLAACPALATIHIPLVEQLVSVAAAIILICAATREQADISGTARFISPLALSLAFPALWMIFQITPLPFPALINPIWKMTTVALGEPVAGRISISPEDTLRSLMVYLAMLSLLISTVIVTRDRHRAETLFYALSTVTTFMSAMVLISRFGGVPGLIPSTDGAASAFAAAAALSVLMNAATIIMMIGRNWGSGVAQGVSRPLLVQFALVLVGLGVSLAALANLASIGLTAAVALGFLSLILVAASRHLEVGWWPALILFAIVAAIVAAIAITRLQGIASWTIVDLAPAANTAQRSMAERMMADAPQLGNGVGTFQSLEPVYRDFEATPVLELPSAAITMAIEWGKPVLAFIVLMVAYVFIVMFRGAVRRGRDSRYASTAAAGVIVLLCEAFLDNGLLNAAVQILATITVGIGIAQSMGRTSAGN</sequence>
<keyword evidence="1" id="KW-1133">Transmembrane helix</keyword>
<feature type="transmembrane region" description="Helical" evidence="1">
    <location>
        <begin position="207"/>
        <end position="229"/>
    </location>
</feature>
<feature type="transmembrane region" description="Helical" evidence="1">
    <location>
        <begin position="260"/>
        <end position="280"/>
    </location>
</feature>